<gene>
    <name evidence="9" type="ORF">ABS767_14485</name>
</gene>
<keyword evidence="3" id="KW-0808">Transferase</keyword>
<dbReference type="Gene3D" id="2.40.440.10">
    <property type="entry name" value="L,D-transpeptidase catalytic domain-like"/>
    <property type="match status" value="1"/>
</dbReference>
<dbReference type="EMBL" id="JBELQC010000002">
    <property type="protein sequence ID" value="MFL9842176.1"/>
    <property type="molecule type" value="Genomic_DNA"/>
</dbReference>
<comment type="similarity">
    <text evidence="2">Belongs to the YkuD family.</text>
</comment>
<dbReference type="InterPro" id="IPR005490">
    <property type="entry name" value="LD_TPept_cat_dom"/>
</dbReference>
<keyword evidence="4 7" id="KW-0133">Cell shape</keyword>
<organism evidence="9 10">
    <name type="scientific">Sphingomonas plantiphila</name>
    <dbReference type="NCBI Taxonomy" id="3163295"/>
    <lineage>
        <taxon>Bacteria</taxon>
        <taxon>Pseudomonadati</taxon>
        <taxon>Pseudomonadota</taxon>
        <taxon>Alphaproteobacteria</taxon>
        <taxon>Sphingomonadales</taxon>
        <taxon>Sphingomonadaceae</taxon>
        <taxon>Sphingomonas</taxon>
    </lineage>
</organism>
<accession>A0ABW8YSM6</accession>
<keyword evidence="5 7" id="KW-0573">Peptidoglycan synthesis</keyword>
<comment type="caution">
    <text evidence="9">The sequence shown here is derived from an EMBL/GenBank/DDBJ whole genome shotgun (WGS) entry which is preliminary data.</text>
</comment>
<proteinExistence type="inferred from homology"/>
<dbReference type="PANTHER" id="PTHR36699">
    <property type="entry name" value="LD-TRANSPEPTIDASE"/>
    <property type="match status" value="1"/>
</dbReference>
<feature type="domain" description="L,D-TPase catalytic" evidence="8">
    <location>
        <begin position="25"/>
        <end position="161"/>
    </location>
</feature>
<evidence type="ECO:0000256" key="1">
    <source>
        <dbReference type="ARBA" id="ARBA00004752"/>
    </source>
</evidence>
<dbReference type="Proteomes" id="UP001629244">
    <property type="component" value="Unassembled WGS sequence"/>
</dbReference>
<evidence type="ECO:0000256" key="4">
    <source>
        <dbReference type="ARBA" id="ARBA00022960"/>
    </source>
</evidence>
<evidence type="ECO:0000256" key="6">
    <source>
        <dbReference type="ARBA" id="ARBA00023316"/>
    </source>
</evidence>
<evidence type="ECO:0000313" key="9">
    <source>
        <dbReference type="EMBL" id="MFL9842176.1"/>
    </source>
</evidence>
<name>A0ABW8YSM6_9SPHN</name>
<dbReference type="PROSITE" id="PS52029">
    <property type="entry name" value="LD_TPASE"/>
    <property type="match status" value="1"/>
</dbReference>
<evidence type="ECO:0000259" key="8">
    <source>
        <dbReference type="PROSITE" id="PS52029"/>
    </source>
</evidence>
<dbReference type="CDD" id="cd16913">
    <property type="entry name" value="YkuD_like"/>
    <property type="match status" value="1"/>
</dbReference>
<keyword evidence="6 7" id="KW-0961">Cell wall biogenesis/degradation</keyword>
<dbReference type="Pfam" id="PF03734">
    <property type="entry name" value="YkuD"/>
    <property type="match status" value="1"/>
</dbReference>
<comment type="pathway">
    <text evidence="1 7">Cell wall biogenesis; peptidoglycan biosynthesis.</text>
</comment>
<dbReference type="SUPFAM" id="SSF141523">
    <property type="entry name" value="L,D-transpeptidase catalytic domain-like"/>
    <property type="match status" value="1"/>
</dbReference>
<keyword evidence="10" id="KW-1185">Reference proteome</keyword>
<feature type="active site" description="Nucleophile" evidence="7">
    <location>
        <position position="137"/>
    </location>
</feature>
<evidence type="ECO:0000256" key="5">
    <source>
        <dbReference type="ARBA" id="ARBA00022984"/>
    </source>
</evidence>
<feature type="active site" description="Proton donor/acceptor" evidence="7">
    <location>
        <position position="115"/>
    </location>
</feature>
<sequence>MAFVTLCLFSFLQTPRRDPITPTADRIIVEKRAHRMTMLKQGQVVKTYRIALGRGGPEPKTRSGDNRVPEGIYRISGRNPDSAYHLSLRISYPTPAQASAARKVGTDPGGDIMIHGIRNGLGWIGAQHRRLDWTQGCIAVTNAEVEEIWRTVPDNVEIEIRP</sequence>
<evidence type="ECO:0000256" key="3">
    <source>
        <dbReference type="ARBA" id="ARBA00022679"/>
    </source>
</evidence>
<evidence type="ECO:0000313" key="10">
    <source>
        <dbReference type="Proteomes" id="UP001629244"/>
    </source>
</evidence>
<protein>
    <submittedName>
        <fullName evidence="9">L,D-transpeptidase family protein</fullName>
    </submittedName>
</protein>
<dbReference type="PANTHER" id="PTHR36699:SF1">
    <property type="entry name" value="L,D-TRANSPEPTIDASE YAFK-RELATED"/>
    <property type="match status" value="1"/>
</dbReference>
<evidence type="ECO:0000256" key="7">
    <source>
        <dbReference type="PROSITE-ProRule" id="PRU01373"/>
    </source>
</evidence>
<dbReference type="InterPro" id="IPR038063">
    <property type="entry name" value="Transpep_catalytic_dom"/>
</dbReference>
<reference evidence="9 10" key="1">
    <citation type="submission" date="2024-06" db="EMBL/GenBank/DDBJ databases">
        <authorList>
            <person name="Kaempfer P."/>
            <person name="Viver T."/>
        </authorList>
    </citation>
    <scope>NUCLEOTIDE SEQUENCE [LARGE SCALE GENOMIC DNA]</scope>
    <source>
        <strain evidence="9 10">ST-64</strain>
    </source>
</reference>
<evidence type="ECO:0000256" key="2">
    <source>
        <dbReference type="ARBA" id="ARBA00005992"/>
    </source>
</evidence>